<dbReference type="Proteomes" id="UP000219252">
    <property type="component" value="Unassembled WGS sequence"/>
</dbReference>
<dbReference type="InterPro" id="IPR036582">
    <property type="entry name" value="Mao_N_sf"/>
</dbReference>
<sequence length="318" mass="36043">MKKKSLTIIATASIMASSLIVPTATAQYLEGQEIEETEGLEYKTLIIEDGEFQTISVEENVEILNYIQIEGIITKISEEMSGYYFVTVDSEDPFGFYFDKKTIILNNLGEEVELKEGMQFTAYVDSSKPMTMIYPPRYSPEVIIAQTEEVGTVQLDQFDENFLNKNKDLVINLNEETLITNLSGNKLSPTDIINKDVIIFYEVVLESYPMQSGPSKVIVLEKSDEELAYQIADIDNYEVNGVKMIPLRLIAEQLDYKVEFTGKGAILSKGAVSFTITFGEEMYGYNKALRYFSEAPAILEYGKTYVPYKFLEELIEVK</sequence>
<dbReference type="EMBL" id="OBQC01000003">
    <property type="protein sequence ID" value="SOC37543.1"/>
    <property type="molecule type" value="Genomic_DNA"/>
</dbReference>
<evidence type="ECO:0000259" key="2">
    <source>
        <dbReference type="Pfam" id="PF07833"/>
    </source>
</evidence>
<feature type="domain" description="Copper amine oxidase-like N-terminal" evidence="2">
    <location>
        <begin position="234"/>
        <end position="316"/>
    </location>
</feature>
<dbReference type="Gene3D" id="3.30.457.10">
    <property type="entry name" value="Copper amine oxidase-like, N-terminal domain"/>
    <property type="match status" value="1"/>
</dbReference>
<gene>
    <name evidence="3" type="ORF">SAMN05877842_103266</name>
</gene>
<dbReference type="RefSeq" id="WP_170949428.1">
    <property type="nucleotide sequence ID" value="NZ_OBQC01000003.1"/>
</dbReference>
<evidence type="ECO:0000256" key="1">
    <source>
        <dbReference type="SAM" id="SignalP"/>
    </source>
</evidence>
<reference evidence="4" key="1">
    <citation type="submission" date="2017-08" db="EMBL/GenBank/DDBJ databases">
        <authorList>
            <person name="Varghese N."/>
            <person name="Submissions S."/>
        </authorList>
    </citation>
    <scope>NUCLEOTIDE SEQUENCE [LARGE SCALE GENOMIC DNA]</scope>
    <source>
        <strain evidence="4">JC23</strain>
    </source>
</reference>
<dbReference type="InterPro" id="IPR012854">
    <property type="entry name" value="Cu_amine_oxidase-like_N"/>
</dbReference>
<protein>
    <submittedName>
        <fullName evidence="3">Copper amine oxidase-like protein</fullName>
    </submittedName>
</protein>
<dbReference type="AlphaFoldDB" id="A0A285U742"/>
<keyword evidence="4" id="KW-1185">Reference proteome</keyword>
<proteinExistence type="predicted"/>
<dbReference type="SUPFAM" id="SSF55383">
    <property type="entry name" value="Copper amine oxidase, domain N"/>
    <property type="match status" value="1"/>
</dbReference>
<keyword evidence="1" id="KW-0732">Signal</keyword>
<evidence type="ECO:0000313" key="4">
    <source>
        <dbReference type="Proteomes" id="UP000219252"/>
    </source>
</evidence>
<evidence type="ECO:0000313" key="3">
    <source>
        <dbReference type="EMBL" id="SOC37543.1"/>
    </source>
</evidence>
<organism evidence="3 4">
    <name type="scientific">Ureibacillus acetophenoni</name>
    <dbReference type="NCBI Taxonomy" id="614649"/>
    <lineage>
        <taxon>Bacteria</taxon>
        <taxon>Bacillati</taxon>
        <taxon>Bacillota</taxon>
        <taxon>Bacilli</taxon>
        <taxon>Bacillales</taxon>
        <taxon>Caryophanaceae</taxon>
        <taxon>Ureibacillus</taxon>
    </lineage>
</organism>
<accession>A0A285U742</accession>
<feature type="chain" id="PRO_5012605947" evidence="1">
    <location>
        <begin position="27"/>
        <end position="318"/>
    </location>
</feature>
<dbReference type="Pfam" id="PF07833">
    <property type="entry name" value="Cu_amine_oxidN1"/>
    <property type="match status" value="1"/>
</dbReference>
<feature type="signal peptide" evidence="1">
    <location>
        <begin position="1"/>
        <end position="26"/>
    </location>
</feature>
<name>A0A285U742_9BACL</name>